<accession>A0A3S2PQB6</accession>
<dbReference type="EMBL" id="CM012447">
    <property type="protein sequence ID" value="RVE67048.1"/>
    <property type="molecule type" value="Genomic_DNA"/>
</dbReference>
<feature type="compositionally biased region" description="Polar residues" evidence="1">
    <location>
        <begin position="52"/>
        <end position="67"/>
    </location>
</feature>
<evidence type="ECO:0000313" key="3">
    <source>
        <dbReference type="Proteomes" id="UP000283210"/>
    </source>
</evidence>
<evidence type="ECO:0000256" key="1">
    <source>
        <dbReference type="SAM" id="MobiDB-lite"/>
    </source>
</evidence>
<protein>
    <submittedName>
        <fullName evidence="2">Uncharacterized protein</fullName>
    </submittedName>
</protein>
<evidence type="ECO:0000313" key="2">
    <source>
        <dbReference type="EMBL" id="RVE67048.1"/>
    </source>
</evidence>
<proteinExistence type="predicted"/>
<dbReference type="Proteomes" id="UP000283210">
    <property type="component" value="Chromosome 11"/>
</dbReference>
<reference evidence="2 3" key="1">
    <citation type="submission" date="2018-11" db="EMBL/GenBank/DDBJ databases">
        <authorList>
            <person name="Lopez-Roques C."/>
            <person name="Donnadieu C."/>
            <person name="Bouchez O."/>
            <person name="Klopp C."/>
            <person name="Cabau C."/>
            <person name="Zahm M."/>
        </authorList>
    </citation>
    <scope>NUCLEOTIDE SEQUENCE [LARGE SCALE GENOMIC DNA]</scope>
    <source>
        <strain evidence="2">RS831</strain>
        <tissue evidence="2">Whole body</tissue>
    </source>
</reference>
<sequence length="67" mass="7250">MIWCGPVNIWRGQRGVSCALQTSIRGEPLSTVTAPEQSRGALATRTHKRSSPRQPTGMQTPPGYGQT</sequence>
<keyword evidence="3" id="KW-1185">Reference proteome</keyword>
<dbReference type="AlphaFoldDB" id="A0A3S2PQB6"/>
<feature type="region of interest" description="Disordered" evidence="1">
    <location>
        <begin position="29"/>
        <end position="67"/>
    </location>
</feature>
<organism evidence="2 3">
    <name type="scientific">Oryzias javanicus</name>
    <name type="common">Javanese ricefish</name>
    <name type="synonym">Aplocheilus javanicus</name>
    <dbReference type="NCBI Taxonomy" id="123683"/>
    <lineage>
        <taxon>Eukaryota</taxon>
        <taxon>Metazoa</taxon>
        <taxon>Chordata</taxon>
        <taxon>Craniata</taxon>
        <taxon>Vertebrata</taxon>
        <taxon>Euteleostomi</taxon>
        <taxon>Actinopterygii</taxon>
        <taxon>Neopterygii</taxon>
        <taxon>Teleostei</taxon>
        <taxon>Neoteleostei</taxon>
        <taxon>Acanthomorphata</taxon>
        <taxon>Ovalentaria</taxon>
        <taxon>Atherinomorphae</taxon>
        <taxon>Beloniformes</taxon>
        <taxon>Adrianichthyidae</taxon>
        <taxon>Oryziinae</taxon>
        <taxon>Oryzias</taxon>
    </lineage>
</organism>
<gene>
    <name evidence="2" type="ORF">OJAV_G00113370</name>
</gene>
<name>A0A3S2PQB6_ORYJA</name>
<reference evidence="2 3" key="2">
    <citation type="submission" date="2019-01" db="EMBL/GenBank/DDBJ databases">
        <title>A chromosome length genome reference of the Java medaka (oryzias javanicus).</title>
        <authorList>
            <person name="Herpin A."/>
            <person name="Takehana Y."/>
            <person name="Naruse K."/>
            <person name="Ansai S."/>
            <person name="Kawaguchi M."/>
        </authorList>
    </citation>
    <scope>NUCLEOTIDE SEQUENCE [LARGE SCALE GENOMIC DNA]</scope>
    <source>
        <strain evidence="2">RS831</strain>
        <tissue evidence="2">Whole body</tissue>
    </source>
</reference>